<name>A0ABN8Z674_RANTA</name>
<organism evidence="2 3">
    <name type="scientific">Rangifer tarandus platyrhynchus</name>
    <name type="common">Svalbard reindeer</name>
    <dbReference type="NCBI Taxonomy" id="3082113"/>
    <lineage>
        <taxon>Eukaryota</taxon>
        <taxon>Metazoa</taxon>
        <taxon>Chordata</taxon>
        <taxon>Craniata</taxon>
        <taxon>Vertebrata</taxon>
        <taxon>Euteleostomi</taxon>
        <taxon>Mammalia</taxon>
        <taxon>Eutheria</taxon>
        <taxon>Laurasiatheria</taxon>
        <taxon>Artiodactyla</taxon>
        <taxon>Ruminantia</taxon>
        <taxon>Pecora</taxon>
        <taxon>Cervidae</taxon>
        <taxon>Odocoileinae</taxon>
        <taxon>Rangifer</taxon>
    </lineage>
</organism>
<evidence type="ECO:0000313" key="3">
    <source>
        <dbReference type="Proteomes" id="UP001176941"/>
    </source>
</evidence>
<gene>
    <name evidence="2" type="ORF">MRATA1EN1_LOCUS17070</name>
</gene>
<feature type="region of interest" description="Disordered" evidence="1">
    <location>
        <begin position="75"/>
        <end position="97"/>
    </location>
</feature>
<evidence type="ECO:0000256" key="1">
    <source>
        <dbReference type="SAM" id="MobiDB-lite"/>
    </source>
</evidence>
<proteinExistence type="predicted"/>
<protein>
    <submittedName>
        <fullName evidence="2">Uncharacterized protein</fullName>
    </submittedName>
</protein>
<reference evidence="2" key="1">
    <citation type="submission" date="2023-04" db="EMBL/GenBank/DDBJ databases">
        <authorList>
            <consortium name="ELIXIR-Norway"/>
        </authorList>
    </citation>
    <scope>NUCLEOTIDE SEQUENCE [LARGE SCALE GENOMIC DNA]</scope>
</reference>
<dbReference type="EMBL" id="OX459963">
    <property type="protein sequence ID" value="CAI9168108.1"/>
    <property type="molecule type" value="Genomic_DNA"/>
</dbReference>
<feature type="compositionally biased region" description="Polar residues" evidence="1">
    <location>
        <begin position="75"/>
        <end position="87"/>
    </location>
</feature>
<accession>A0ABN8Z674</accession>
<keyword evidence="3" id="KW-1185">Reference proteome</keyword>
<sequence>MEMLGRLKKEKEEGMIPRDHKLQTPLGWIPQISAAILLSMLSQHDLHLPKTAELALLKEVQPLAAAYRAVNRPSSPRLQNCHCQQQPHRPAGNRRCPLAPQADLRECLLSAELTAREPGECSLQTFNPRNAEQGIKGWVKA</sequence>
<evidence type="ECO:0000313" key="2">
    <source>
        <dbReference type="EMBL" id="CAI9168108.1"/>
    </source>
</evidence>
<dbReference type="Proteomes" id="UP001176941">
    <property type="component" value="Chromosome 27"/>
</dbReference>